<evidence type="ECO:0000313" key="4">
    <source>
        <dbReference type="EMBL" id="PIR89585.1"/>
    </source>
</evidence>
<evidence type="ECO:0000256" key="1">
    <source>
        <dbReference type="ARBA" id="ARBA00010523"/>
    </source>
</evidence>
<dbReference type="SUPFAM" id="SSF53697">
    <property type="entry name" value="SIS domain"/>
    <property type="match status" value="1"/>
</dbReference>
<evidence type="ECO:0000259" key="3">
    <source>
        <dbReference type="PROSITE" id="PS51464"/>
    </source>
</evidence>
<dbReference type="GO" id="GO:0004476">
    <property type="term" value="F:mannose-6-phosphate isomerase activity"/>
    <property type="evidence" value="ECO:0007669"/>
    <property type="project" value="InterPro"/>
</dbReference>
<dbReference type="InterPro" id="IPR001347">
    <property type="entry name" value="SIS_dom"/>
</dbReference>
<comment type="similarity">
    <text evidence="1">Belongs to the PGI/PMI family.</text>
</comment>
<evidence type="ECO:0000313" key="5">
    <source>
        <dbReference type="Proteomes" id="UP000231157"/>
    </source>
</evidence>
<dbReference type="InterPro" id="IPR019490">
    <property type="entry name" value="Glu6P/Mann6P_isomerase_C"/>
</dbReference>
<name>A0A2H0UUZ3_9BACT</name>
<dbReference type="Pfam" id="PF10432">
    <property type="entry name" value="bact-PGI_C"/>
    <property type="match status" value="1"/>
</dbReference>
<gene>
    <name evidence="4" type="ORF">COU07_01665</name>
</gene>
<dbReference type="GO" id="GO:0004347">
    <property type="term" value="F:glucose-6-phosphate isomerase activity"/>
    <property type="evidence" value="ECO:0007669"/>
    <property type="project" value="InterPro"/>
</dbReference>
<dbReference type="PROSITE" id="PS51464">
    <property type="entry name" value="SIS"/>
    <property type="match status" value="1"/>
</dbReference>
<dbReference type="GO" id="GO:0097367">
    <property type="term" value="F:carbohydrate derivative binding"/>
    <property type="evidence" value="ECO:0007669"/>
    <property type="project" value="InterPro"/>
</dbReference>
<reference evidence="5" key="1">
    <citation type="submission" date="2017-09" db="EMBL/GenBank/DDBJ databases">
        <title>Depth-based differentiation of microbial function through sediment-hosted aquifers and enrichment of novel symbionts in the deep terrestrial subsurface.</title>
        <authorList>
            <person name="Probst A.J."/>
            <person name="Ladd B."/>
            <person name="Jarett J.K."/>
            <person name="Geller-Mcgrath D.E."/>
            <person name="Sieber C.M.K."/>
            <person name="Emerson J.B."/>
            <person name="Anantharaman K."/>
            <person name="Thomas B.C."/>
            <person name="Malmstrom R."/>
            <person name="Stieglmeier M."/>
            <person name="Klingl A."/>
            <person name="Woyke T."/>
            <person name="Ryan C.M."/>
            <person name="Banfield J.F."/>
        </authorList>
    </citation>
    <scope>NUCLEOTIDE SEQUENCE [LARGE SCALE GENOMIC DNA]</scope>
</reference>
<feature type="domain" description="SIS" evidence="3">
    <location>
        <begin position="21"/>
        <end position="160"/>
    </location>
</feature>
<dbReference type="AlphaFoldDB" id="A0A2H0UUZ3"/>
<keyword evidence="2 4" id="KW-0413">Isomerase</keyword>
<comment type="caution">
    <text evidence="4">The sequence shown here is derived from an EMBL/GenBank/DDBJ whole genome shotgun (WGS) entry which is preliminary data.</text>
</comment>
<evidence type="ECO:0000256" key="2">
    <source>
        <dbReference type="ARBA" id="ARBA00023235"/>
    </source>
</evidence>
<dbReference type="EMBL" id="PFAZ01000001">
    <property type="protein sequence ID" value="PIR89585.1"/>
    <property type="molecule type" value="Genomic_DNA"/>
</dbReference>
<dbReference type="Gene3D" id="3.40.50.10490">
    <property type="entry name" value="Glucose-6-phosphate isomerase like protein, domain 1"/>
    <property type="match status" value="2"/>
</dbReference>
<proteinExistence type="inferred from homology"/>
<dbReference type="GO" id="GO:1901135">
    <property type="term" value="P:carbohydrate derivative metabolic process"/>
    <property type="evidence" value="ECO:0007669"/>
    <property type="project" value="InterPro"/>
</dbReference>
<accession>A0A2H0UUZ3</accession>
<dbReference type="NCBIfam" id="TIGR02128">
    <property type="entry name" value="G6PI_arch"/>
    <property type="match status" value="1"/>
</dbReference>
<protein>
    <submittedName>
        <fullName evidence="4">Bifunctional phosphoglucose/phosphomannose isomerase</fullName>
    </submittedName>
</protein>
<organism evidence="4 5">
    <name type="scientific">Candidatus Harrisonbacteria bacterium CG10_big_fil_rev_8_21_14_0_10_40_38</name>
    <dbReference type="NCBI Taxonomy" id="1974583"/>
    <lineage>
        <taxon>Bacteria</taxon>
        <taxon>Candidatus Harrisoniibacteriota</taxon>
    </lineage>
</organism>
<dbReference type="InterPro" id="IPR046348">
    <property type="entry name" value="SIS_dom_sf"/>
</dbReference>
<dbReference type="Proteomes" id="UP000231157">
    <property type="component" value="Unassembled WGS sequence"/>
</dbReference>
<dbReference type="CDD" id="cd05637">
    <property type="entry name" value="SIS_PGI_PMI_2"/>
    <property type="match status" value="1"/>
</dbReference>
<sequence length="317" mass="35708">MLENAIKGFYKQLELDPEVKNREKLEKRDEFIVAGMGGSHLGADLIACADHTIPLKIHHDYNLPERLTNELLIASSYSGNTEEAISALDFANKNNTPSAAISVGGKLLELAESKGVPYIKIPDTGIQPRSAVGFSVIGTLALMNKMDEINSLKSMGSKNAEERRVEANTVAEALKNKIPVIYSSTRNEAVAANWKIRINETGKIPSFWNTIPEANHNELIGFEKHKETSNFADIFGFIFLKDSEDHPRIHKRMEIQKNMYEEWGYKVQIVELTGKNRWEKILSSIVMADWTAYHISETYGLEPEEVETVERFKKLLG</sequence>
<dbReference type="GO" id="GO:0005975">
    <property type="term" value="P:carbohydrate metabolic process"/>
    <property type="evidence" value="ECO:0007669"/>
    <property type="project" value="InterPro"/>
</dbReference>